<dbReference type="InterPro" id="IPR023352">
    <property type="entry name" value="MAPEG-like_dom_sf"/>
</dbReference>
<keyword evidence="2" id="KW-1133">Transmembrane helix</keyword>
<evidence type="ECO:0000256" key="2">
    <source>
        <dbReference type="SAM" id="Phobius"/>
    </source>
</evidence>
<proteinExistence type="predicted"/>
<dbReference type="Proteomes" id="UP000694393">
    <property type="component" value="Unplaced"/>
</dbReference>
<organism evidence="3 4">
    <name type="scientific">Pelusios castaneus</name>
    <name type="common">West African mud turtle</name>
    <dbReference type="NCBI Taxonomy" id="367368"/>
    <lineage>
        <taxon>Eukaryota</taxon>
        <taxon>Metazoa</taxon>
        <taxon>Chordata</taxon>
        <taxon>Craniata</taxon>
        <taxon>Vertebrata</taxon>
        <taxon>Euteleostomi</taxon>
        <taxon>Archelosauria</taxon>
        <taxon>Testudinata</taxon>
        <taxon>Testudines</taxon>
        <taxon>Pleurodira</taxon>
        <taxon>Pelomedusidae</taxon>
        <taxon>Pelusios</taxon>
    </lineage>
</organism>
<feature type="transmembrane region" description="Helical" evidence="2">
    <location>
        <begin position="354"/>
        <end position="373"/>
    </location>
</feature>
<dbReference type="PANTHER" id="PTHR31004">
    <property type="entry name" value="TRANSMEMBRANE PROTEIN 79"/>
    <property type="match status" value="1"/>
</dbReference>
<feature type="transmembrane region" description="Helical" evidence="2">
    <location>
        <begin position="259"/>
        <end position="282"/>
    </location>
</feature>
<protein>
    <submittedName>
        <fullName evidence="3">Transmembrane protein 79</fullName>
    </submittedName>
</protein>
<evidence type="ECO:0000313" key="4">
    <source>
        <dbReference type="Proteomes" id="UP000694393"/>
    </source>
</evidence>
<evidence type="ECO:0000256" key="1">
    <source>
        <dbReference type="SAM" id="MobiDB-lite"/>
    </source>
</evidence>
<evidence type="ECO:0000313" key="3">
    <source>
        <dbReference type="Ensembl" id="ENSPCEP00000006217.1"/>
    </source>
</evidence>
<dbReference type="AlphaFoldDB" id="A0A8C8RK30"/>
<reference evidence="3" key="1">
    <citation type="submission" date="2025-08" db="UniProtKB">
        <authorList>
            <consortium name="Ensembl"/>
        </authorList>
    </citation>
    <scope>IDENTIFICATION</scope>
</reference>
<dbReference type="SUPFAM" id="SSF161084">
    <property type="entry name" value="MAPEG domain-like"/>
    <property type="match status" value="1"/>
</dbReference>
<keyword evidence="2" id="KW-0472">Membrane</keyword>
<dbReference type="Ensembl" id="ENSPCET00000006448.1">
    <property type="protein sequence ID" value="ENSPCEP00000006217.1"/>
    <property type="gene ID" value="ENSPCEG00000005033.1"/>
</dbReference>
<dbReference type="GO" id="GO:0032588">
    <property type="term" value="C:trans-Golgi network membrane"/>
    <property type="evidence" value="ECO:0007669"/>
    <property type="project" value="TreeGrafter"/>
</dbReference>
<accession>A0A8C8RK30</accession>
<feature type="transmembrane region" description="Helical" evidence="2">
    <location>
        <begin position="303"/>
        <end position="321"/>
    </location>
</feature>
<feature type="transmembrane region" description="Helical" evidence="2">
    <location>
        <begin position="327"/>
        <end position="347"/>
    </location>
</feature>
<sequence>MAAADPGGHTEEVALVELRKETSEPPGQKAIRSGAQDKKPGDPEATLPWGQSRHSSMSEVATEPTAPSHEATQTEKRPSPEGSRTGPESSPTGEDEVFPSSSPLGEEEEEGTGMPEVAAHIFIPINPQCIERAPGCQGSVGGSDWKKKQLEEEAIVRCEKENGDPEKLAFLTRGPLSYPAHYDKPAGYDGCQAKPLSERLQCLQCRNCSSANLKAVASMIGAMIIFPCFVYGAYVFLPFDAPLLPTMSARLVYTLRCGVFGTFPIILGLIVYGVSRLCFSSVQPFGELRREVEIHRRYVSQSVYLFILYFFNIAVLSTYLPQEALKLIPLLTGLFAISRLLYWLAYAMGRSFRGFGFGLTFLPLLTMLLWNLYSMFILEPENVFATADGKQDTAVKESRAAVPPKPRYWG</sequence>
<feature type="compositionally biased region" description="Basic and acidic residues" evidence="1">
    <location>
        <begin position="8"/>
        <end position="23"/>
    </location>
</feature>
<dbReference type="GO" id="GO:0005765">
    <property type="term" value="C:lysosomal membrane"/>
    <property type="evidence" value="ECO:0007669"/>
    <property type="project" value="TreeGrafter"/>
</dbReference>
<name>A0A8C8RK30_9SAUR</name>
<feature type="transmembrane region" description="Helical" evidence="2">
    <location>
        <begin position="216"/>
        <end position="239"/>
    </location>
</feature>
<keyword evidence="4" id="KW-1185">Reference proteome</keyword>
<reference evidence="3" key="2">
    <citation type="submission" date="2025-09" db="UniProtKB">
        <authorList>
            <consortium name="Ensembl"/>
        </authorList>
    </citation>
    <scope>IDENTIFICATION</scope>
</reference>
<dbReference type="GO" id="GO:0045055">
    <property type="term" value="P:regulated exocytosis"/>
    <property type="evidence" value="ECO:0007669"/>
    <property type="project" value="TreeGrafter"/>
</dbReference>
<keyword evidence="2" id="KW-0812">Transmembrane</keyword>
<feature type="region of interest" description="Disordered" evidence="1">
    <location>
        <begin position="1"/>
        <end position="113"/>
    </location>
</feature>
<dbReference type="PANTHER" id="PTHR31004:SF1">
    <property type="entry name" value="TRANSMEMBRANE PROTEIN 79"/>
    <property type="match status" value="1"/>
</dbReference>